<accession>X0YHL9</accession>
<gene>
    <name evidence="1" type="ORF">S01H1_83619</name>
</gene>
<organism evidence="1">
    <name type="scientific">marine sediment metagenome</name>
    <dbReference type="NCBI Taxonomy" id="412755"/>
    <lineage>
        <taxon>unclassified sequences</taxon>
        <taxon>metagenomes</taxon>
        <taxon>ecological metagenomes</taxon>
    </lineage>
</organism>
<dbReference type="EMBL" id="BARS01056886">
    <property type="protein sequence ID" value="GAG46692.1"/>
    <property type="molecule type" value="Genomic_DNA"/>
</dbReference>
<protein>
    <submittedName>
        <fullName evidence="1">Uncharacterized protein</fullName>
    </submittedName>
</protein>
<comment type="caution">
    <text evidence="1">The sequence shown here is derived from an EMBL/GenBank/DDBJ whole genome shotgun (WGS) entry which is preliminary data.</text>
</comment>
<evidence type="ECO:0000313" key="1">
    <source>
        <dbReference type="EMBL" id="GAG46692.1"/>
    </source>
</evidence>
<dbReference type="AlphaFoldDB" id="X0YHL9"/>
<sequence>RLAQKIQSLWDALRLPNFANIISNSYRRIDGVDESLEGHGWILEHTSEPDQPIIRLRIEKFDPLLFNGAISHLQAEFPEFNKLLSIWKRKAGILINRYLSLVDEIGKRAEEQTHIPIIDGYDKRGLRSALAFQVFYWVLTNFRRKGHYMTYEAREFTGGE</sequence>
<proteinExistence type="predicted"/>
<feature type="non-terminal residue" evidence="1">
    <location>
        <position position="1"/>
    </location>
</feature>
<feature type="non-terminal residue" evidence="1">
    <location>
        <position position="160"/>
    </location>
</feature>
<name>X0YHL9_9ZZZZ</name>
<reference evidence="1" key="1">
    <citation type="journal article" date="2014" name="Front. Microbiol.">
        <title>High frequency of phylogenetically diverse reductive dehalogenase-homologous genes in deep subseafloor sedimentary metagenomes.</title>
        <authorList>
            <person name="Kawai M."/>
            <person name="Futagami T."/>
            <person name="Toyoda A."/>
            <person name="Takaki Y."/>
            <person name="Nishi S."/>
            <person name="Hori S."/>
            <person name="Arai W."/>
            <person name="Tsubouchi T."/>
            <person name="Morono Y."/>
            <person name="Uchiyama I."/>
            <person name="Ito T."/>
            <person name="Fujiyama A."/>
            <person name="Inagaki F."/>
            <person name="Takami H."/>
        </authorList>
    </citation>
    <scope>NUCLEOTIDE SEQUENCE</scope>
    <source>
        <strain evidence="1">Expedition CK06-06</strain>
    </source>
</reference>